<dbReference type="InterPro" id="IPR029052">
    <property type="entry name" value="Metallo-depent_PP-like"/>
</dbReference>
<dbReference type="Pfam" id="PF00149">
    <property type="entry name" value="Metallophos"/>
    <property type="match status" value="1"/>
</dbReference>
<proteinExistence type="predicted"/>
<feature type="domain" description="Calcineurin-like phosphoesterase" evidence="1">
    <location>
        <begin position="1"/>
        <end position="186"/>
    </location>
</feature>
<dbReference type="KEGG" id="tso:IZ6_24760"/>
<evidence type="ECO:0000313" key="3">
    <source>
        <dbReference type="Proteomes" id="UP000515317"/>
    </source>
</evidence>
<protein>
    <recommendedName>
        <fullName evidence="1">Calcineurin-like phosphoesterase domain-containing protein</fullName>
    </recommendedName>
</protein>
<name>A0A6S6QXJ1_9HYPH</name>
<dbReference type="InterPro" id="IPR050535">
    <property type="entry name" value="DNA_Repair-Maintenance_Comp"/>
</dbReference>
<dbReference type="PANTHER" id="PTHR30337">
    <property type="entry name" value="COMPONENT OF ATP-DEPENDENT DSDNA EXONUCLEASE"/>
    <property type="match status" value="1"/>
</dbReference>
<organism evidence="2 3">
    <name type="scientific">Terrihabitans soli</name>
    <dbReference type="NCBI Taxonomy" id="708113"/>
    <lineage>
        <taxon>Bacteria</taxon>
        <taxon>Pseudomonadati</taxon>
        <taxon>Pseudomonadota</taxon>
        <taxon>Alphaproteobacteria</taxon>
        <taxon>Hyphomicrobiales</taxon>
        <taxon>Terrihabitans</taxon>
    </lineage>
</organism>
<dbReference type="EMBL" id="AP023361">
    <property type="protein sequence ID" value="BCJ91741.1"/>
    <property type="molecule type" value="Genomic_DNA"/>
</dbReference>
<dbReference type="Proteomes" id="UP000515317">
    <property type="component" value="Chromosome"/>
</dbReference>
<dbReference type="InterPro" id="IPR004843">
    <property type="entry name" value="Calcineurin-like_PHP"/>
</dbReference>
<sequence length="308" mass="34109">MNIDWLGDPHLGRSFINGVPLHRRGEREALVRAAFRRSLIETTARFHVCVGDLFDKPIVSYDTIMFAVETYREAAAKNRGTAFVVIRGNHDASRDLERVSAFDLFKAMMAGVPNVSVLTDQTNIGGISFCPWHPTKTAAEVAAQVSSCNVAVGHWDVDGQGSNLIPTDVLADRGIVQAFTGHVHKPDQFKRHGVDVTVVGSMLPYAHGEEINDDLYVTTNLEAVKADPGSFRNKIVRIDLKPGELFDIQLDCLQLQVRRPEEVEEALTVEFDGFDMQALFTKAFDAEGVPAPLREMVLGKYEELRSKG</sequence>
<gene>
    <name evidence="2" type="ORF">IZ6_24760</name>
</gene>
<dbReference type="GO" id="GO:0016787">
    <property type="term" value="F:hydrolase activity"/>
    <property type="evidence" value="ECO:0007669"/>
    <property type="project" value="InterPro"/>
</dbReference>
<evidence type="ECO:0000313" key="2">
    <source>
        <dbReference type="EMBL" id="BCJ91741.1"/>
    </source>
</evidence>
<dbReference type="Gene3D" id="3.60.21.10">
    <property type="match status" value="1"/>
</dbReference>
<dbReference type="SUPFAM" id="SSF56300">
    <property type="entry name" value="Metallo-dependent phosphatases"/>
    <property type="match status" value="1"/>
</dbReference>
<keyword evidence="3" id="KW-1185">Reference proteome</keyword>
<reference evidence="2 3" key="1">
    <citation type="submission" date="2020-08" db="EMBL/GenBank/DDBJ databases">
        <title>Genome sequence of Rhizobiales bacterium strain IZ6.</title>
        <authorList>
            <person name="Nakai R."/>
            <person name="Naganuma T."/>
        </authorList>
    </citation>
    <scope>NUCLEOTIDE SEQUENCE [LARGE SCALE GENOMIC DNA]</scope>
    <source>
        <strain evidence="2 3">IZ6</strain>
    </source>
</reference>
<evidence type="ECO:0000259" key="1">
    <source>
        <dbReference type="Pfam" id="PF00149"/>
    </source>
</evidence>
<dbReference type="RefSeq" id="WP_222875365.1">
    <property type="nucleotide sequence ID" value="NZ_AP023361.1"/>
</dbReference>
<dbReference type="AlphaFoldDB" id="A0A6S6QXJ1"/>
<dbReference type="PANTHER" id="PTHR30337:SF0">
    <property type="entry name" value="NUCLEASE SBCCD SUBUNIT D"/>
    <property type="match status" value="1"/>
</dbReference>
<accession>A0A6S6QXJ1</accession>